<dbReference type="Proteomes" id="UP000315128">
    <property type="component" value="Chromosome"/>
</dbReference>
<gene>
    <name evidence="2" type="ORF">FLP15_01900</name>
</gene>
<dbReference type="RefSeq" id="WP_142765786.1">
    <property type="nucleotide sequence ID" value="NZ_CP041356.1"/>
</dbReference>
<evidence type="ECO:0000313" key="2">
    <source>
        <dbReference type="EMBL" id="QDK70155.1"/>
    </source>
</evidence>
<keyword evidence="3" id="KW-1185">Reference proteome</keyword>
<protein>
    <submittedName>
        <fullName evidence="2">Uncharacterized protein</fullName>
    </submittedName>
</protein>
<dbReference type="AlphaFoldDB" id="A0A514Z6D0"/>
<organism evidence="2 3">
    <name type="scientific">Lactococcus protaetiae</name>
    <dbReference type="NCBI Taxonomy" id="2592653"/>
    <lineage>
        <taxon>Bacteria</taxon>
        <taxon>Bacillati</taxon>
        <taxon>Bacillota</taxon>
        <taxon>Bacilli</taxon>
        <taxon>Lactobacillales</taxon>
        <taxon>Streptococcaceae</taxon>
        <taxon>Lactococcus</taxon>
    </lineage>
</organism>
<name>A0A514Z6D0_9LACT</name>
<keyword evidence="1" id="KW-0472">Membrane</keyword>
<feature type="transmembrane region" description="Helical" evidence="1">
    <location>
        <begin position="59"/>
        <end position="82"/>
    </location>
</feature>
<keyword evidence="1" id="KW-1133">Transmembrane helix</keyword>
<proteinExistence type="predicted"/>
<reference evidence="2 3" key="1">
    <citation type="submission" date="2019-07" db="EMBL/GenBank/DDBJ databases">
        <title>Genome sequencing of KACC 19320.</title>
        <authorList>
            <person name="Heo J."/>
            <person name="Kim S.-J."/>
            <person name="Kim J.-S."/>
            <person name="Hong S.-B."/>
            <person name="Kwon S.-W."/>
        </authorList>
    </citation>
    <scope>NUCLEOTIDE SEQUENCE [LARGE SCALE GENOMIC DNA]</scope>
    <source>
        <strain evidence="2 3">KACC 19320</strain>
    </source>
</reference>
<feature type="transmembrane region" description="Helical" evidence="1">
    <location>
        <begin position="20"/>
        <end position="47"/>
    </location>
</feature>
<sequence>MVKKLGWKMKKNRILILKIISYISASLILLPFAVFASMFLTALTFWIIFDTKIPKDLNPLWACGCSGLFLLAIILFIVSVVIKEKIKDRI</sequence>
<dbReference type="KEGG" id="lack:FLP15_01900"/>
<accession>A0A514Z6D0</accession>
<keyword evidence="1" id="KW-0812">Transmembrane</keyword>
<evidence type="ECO:0000313" key="3">
    <source>
        <dbReference type="Proteomes" id="UP000315128"/>
    </source>
</evidence>
<evidence type="ECO:0000256" key="1">
    <source>
        <dbReference type="SAM" id="Phobius"/>
    </source>
</evidence>
<dbReference type="EMBL" id="CP041356">
    <property type="protein sequence ID" value="QDK70155.1"/>
    <property type="molecule type" value="Genomic_DNA"/>
</dbReference>